<keyword evidence="3" id="KW-1185">Reference proteome</keyword>
<dbReference type="RefSeq" id="WP_033431756.1">
    <property type="nucleotide sequence ID" value="NZ_CP034550.1"/>
</dbReference>
<evidence type="ECO:0000256" key="1">
    <source>
        <dbReference type="ARBA" id="ARBA00038455"/>
    </source>
</evidence>
<dbReference type="PANTHER" id="PTHR42905">
    <property type="entry name" value="PHOSPHOENOLPYRUVATE CARBOXYLASE"/>
    <property type="match status" value="1"/>
</dbReference>
<protein>
    <submittedName>
        <fullName evidence="2">Phosphoenolpyruvate phosphomutase</fullName>
    </submittedName>
</protein>
<dbReference type="Proteomes" id="UP000325787">
    <property type="component" value="Chromosome"/>
</dbReference>
<dbReference type="Gene3D" id="3.20.20.60">
    <property type="entry name" value="Phosphoenolpyruvate-binding domains"/>
    <property type="match status" value="1"/>
</dbReference>
<dbReference type="OrthoDB" id="9771433at2"/>
<accession>A0A5Q0H0X3</accession>
<dbReference type="InterPro" id="IPR039556">
    <property type="entry name" value="ICL/PEPM"/>
</dbReference>
<dbReference type="EMBL" id="CP034550">
    <property type="protein sequence ID" value="QFZ19545.1"/>
    <property type="molecule type" value="Genomic_DNA"/>
</dbReference>
<proteinExistence type="inferred from homology"/>
<dbReference type="Pfam" id="PF13714">
    <property type="entry name" value="PEP_mutase"/>
    <property type="match status" value="1"/>
</dbReference>
<evidence type="ECO:0000313" key="3">
    <source>
        <dbReference type="Proteomes" id="UP000325787"/>
    </source>
</evidence>
<evidence type="ECO:0000313" key="2">
    <source>
        <dbReference type="EMBL" id="QFZ19545.1"/>
    </source>
</evidence>
<gene>
    <name evidence="2" type="ORF">EKG83_20790</name>
</gene>
<organism evidence="2 3">
    <name type="scientific">Saccharothrix syringae</name>
    <name type="common">Nocardiopsis syringae</name>
    <dbReference type="NCBI Taxonomy" id="103733"/>
    <lineage>
        <taxon>Bacteria</taxon>
        <taxon>Bacillati</taxon>
        <taxon>Actinomycetota</taxon>
        <taxon>Actinomycetes</taxon>
        <taxon>Pseudonocardiales</taxon>
        <taxon>Pseudonocardiaceae</taxon>
        <taxon>Saccharothrix</taxon>
    </lineage>
</organism>
<comment type="similarity">
    <text evidence="1">Belongs to the isocitrate lyase/PEP mutase superfamily. PEP mutase family.</text>
</comment>
<dbReference type="SUPFAM" id="SSF51621">
    <property type="entry name" value="Phosphoenolpyruvate/pyruvate domain"/>
    <property type="match status" value="1"/>
</dbReference>
<dbReference type="InterPro" id="IPR015813">
    <property type="entry name" value="Pyrv/PenolPyrv_kinase-like_dom"/>
</dbReference>
<name>A0A5Q0H0X3_SACSY</name>
<dbReference type="InterPro" id="IPR040442">
    <property type="entry name" value="Pyrv_kinase-like_dom_sf"/>
</dbReference>
<sequence>MSSTDGVSLRALLESGRLVRAVGAHNALGALLVEEAGLDAVWASSFEISAARCLPDAGLLTMTDYLQVAAQMQESCSIPVVADVDTGFGGPMNVAHMVRQYEREGITAVCIEDKVFPKMNSFVATDHTLVATKDFCHKVEVAKSVQRTSRFCVIARTEALIDGREVAEALDRCTRYAEAGADAVLVHSKSTSNEPILRFLAGWGGQVPVVIVPTTYPDWNAVDAHGAGVSMIIYANQSLRAAIRSVRETLRTIRDEGTSVAVEGRIAPISEIFELQRLDRWLAVER</sequence>
<dbReference type="KEGG" id="ssyi:EKG83_20790"/>
<keyword evidence="2" id="KW-0670">Pyruvate</keyword>
<dbReference type="CDD" id="cd00377">
    <property type="entry name" value="ICL_PEPM"/>
    <property type="match status" value="1"/>
</dbReference>
<dbReference type="PANTHER" id="PTHR42905:SF7">
    <property type="entry name" value="PHOSPHOENOLPYRUVATE PHOSPHOMUTASE"/>
    <property type="match status" value="1"/>
</dbReference>
<dbReference type="AlphaFoldDB" id="A0A5Q0H0X3"/>
<dbReference type="GO" id="GO:0003824">
    <property type="term" value="F:catalytic activity"/>
    <property type="evidence" value="ECO:0007669"/>
    <property type="project" value="InterPro"/>
</dbReference>
<reference evidence="3" key="1">
    <citation type="journal article" date="2021" name="Curr. Microbiol.">
        <title>Complete genome of nocamycin-producing strain Saccharothrix syringae NRRL B-16468 reveals the biosynthetic potential for secondary metabolites.</title>
        <authorList>
            <person name="Mo X."/>
            <person name="Yang S."/>
        </authorList>
    </citation>
    <scope>NUCLEOTIDE SEQUENCE [LARGE SCALE GENOMIC DNA]</scope>
    <source>
        <strain evidence="3">ATCC 51364 / DSM 43886 / JCM 6844 / KCTC 9398 / NBRC 14523 / NRRL B-16468 / INA 2240</strain>
    </source>
</reference>